<feature type="region of interest" description="Disordered" evidence="1">
    <location>
        <begin position="1398"/>
        <end position="1451"/>
    </location>
</feature>
<feature type="compositionally biased region" description="Basic and acidic residues" evidence="1">
    <location>
        <begin position="1163"/>
        <end position="1172"/>
    </location>
</feature>
<evidence type="ECO:0000313" key="4">
    <source>
        <dbReference type="Proteomes" id="UP000235672"/>
    </source>
</evidence>
<feature type="region of interest" description="Disordered" evidence="1">
    <location>
        <begin position="120"/>
        <end position="189"/>
    </location>
</feature>
<dbReference type="STRING" id="1745343.A0A2J6QFN8"/>
<dbReference type="InterPro" id="IPR058155">
    <property type="entry name" value="Skg3/CAF120-like_PH"/>
</dbReference>
<dbReference type="OrthoDB" id="5563754at2759"/>
<feature type="compositionally biased region" description="Low complexity" evidence="1">
    <location>
        <begin position="1420"/>
        <end position="1435"/>
    </location>
</feature>
<dbReference type="FunFam" id="2.30.29.30:FF:000203">
    <property type="entry name" value="PH domain-containing protein"/>
    <property type="match status" value="1"/>
</dbReference>
<dbReference type="EMBL" id="KZ613471">
    <property type="protein sequence ID" value="PMD25038.1"/>
    <property type="molecule type" value="Genomic_DNA"/>
</dbReference>
<dbReference type="Proteomes" id="UP000235672">
    <property type="component" value="Unassembled WGS sequence"/>
</dbReference>
<feature type="compositionally biased region" description="Polar residues" evidence="1">
    <location>
        <begin position="620"/>
        <end position="629"/>
    </location>
</feature>
<gene>
    <name evidence="3" type="ORF">NA56DRAFT_699844</name>
</gene>
<dbReference type="SMART" id="SM00233">
    <property type="entry name" value="PH"/>
    <property type="match status" value="1"/>
</dbReference>
<evidence type="ECO:0000313" key="3">
    <source>
        <dbReference type="EMBL" id="PMD25038.1"/>
    </source>
</evidence>
<feature type="compositionally biased region" description="Low complexity" evidence="1">
    <location>
        <begin position="940"/>
        <end position="956"/>
    </location>
</feature>
<keyword evidence="4" id="KW-1185">Reference proteome</keyword>
<feature type="region of interest" description="Disordered" evidence="1">
    <location>
        <begin position="582"/>
        <end position="710"/>
    </location>
</feature>
<dbReference type="Gene3D" id="2.30.29.30">
    <property type="entry name" value="Pleckstrin-homology domain (PH domain)/Phosphotyrosine-binding domain (PTB)"/>
    <property type="match status" value="1"/>
</dbReference>
<reference evidence="3 4" key="1">
    <citation type="submission" date="2016-05" db="EMBL/GenBank/DDBJ databases">
        <title>A degradative enzymes factory behind the ericoid mycorrhizal symbiosis.</title>
        <authorList>
            <consortium name="DOE Joint Genome Institute"/>
            <person name="Martino E."/>
            <person name="Morin E."/>
            <person name="Grelet G."/>
            <person name="Kuo A."/>
            <person name="Kohler A."/>
            <person name="Daghino S."/>
            <person name="Barry K."/>
            <person name="Choi C."/>
            <person name="Cichocki N."/>
            <person name="Clum A."/>
            <person name="Copeland A."/>
            <person name="Hainaut M."/>
            <person name="Haridas S."/>
            <person name="Labutti K."/>
            <person name="Lindquist E."/>
            <person name="Lipzen A."/>
            <person name="Khouja H.-R."/>
            <person name="Murat C."/>
            <person name="Ohm R."/>
            <person name="Olson A."/>
            <person name="Spatafora J."/>
            <person name="Veneault-Fourrey C."/>
            <person name="Henrissat B."/>
            <person name="Grigoriev I."/>
            <person name="Martin F."/>
            <person name="Perotto S."/>
        </authorList>
    </citation>
    <scope>NUCLEOTIDE SEQUENCE [LARGE SCALE GENOMIC DNA]</scope>
    <source>
        <strain evidence="3 4">UAMH 7357</strain>
    </source>
</reference>
<feature type="domain" description="PH" evidence="2">
    <location>
        <begin position="222"/>
        <end position="340"/>
    </location>
</feature>
<dbReference type="PROSITE" id="PS50003">
    <property type="entry name" value="PH_DOMAIN"/>
    <property type="match status" value="1"/>
</dbReference>
<evidence type="ECO:0000259" key="2">
    <source>
        <dbReference type="PROSITE" id="PS50003"/>
    </source>
</evidence>
<dbReference type="InterPro" id="IPR011993">
    <property type="entry name" value="PH-like_dom_sf"/>
</dbReference>
<feature type="region of interest" description="Disordered" evidence="1">
    <location>
        <begin position="1213"/>
        <end position="1236"/>
    </location>
</feature>
<feature type="compositionally biased region" description="Gly residues" evidence="1">
    <location>
        <begin position="1436"/>
        <end position="1451"/>
    </location>
</feature>
<feature type="region of interest" description="Disordered" evidence="1">
    <location>
        <begin position="857"/>
        <end position="990"/>
    </location>
</feature>
<feature type="compositionally biased region" description="Polar residues" evidence="1">
    <location>
        <begin position="1148"/>
        <end position="1162"/>
    </location>
</feature>
<feature type="compositionally biased region" description="Low complexity" evidence="1">
    <location>
        <begin position="898"/>
        <end position="909"/>
    </location>
</feature>
<dbReference type="InterPro" id="IPR001849">
    <property type="entry name" value="PH_domain"/>
</dbReference>
<feature type="compositionally biased region" description="Low complexity" evidence="1">
    <location>
        <begin position="1105"/>
        <end position="1117"/>
    </location>
</feature>
<name>A0A2J6QFN8_9HELO</name>
<feature type="compositionally biased region" description="Basic and acidic residues" evidence="1">
    <location>
        <begin position="140"/>
        <end position="153"/>
    </location>
</feature>
<proteinExistence type="predicted"/>
<feature type="region of interest" description="Disordered" evidence="1">
    <location>
        <begin position="1019"/>
        <end position="1055"/>
    </location>
</feature>
<dbReference type="Pfam" id="PF00169">
    <property type="entry name" value="PH"/>
    <property type="match status" value="1"/>
</dbReference>
<feature type="compositionally biased region" description="Polar residues" evidence="1">
    <location>
        <begin position="1019"/>
        <end position="1038"/>
    </location>
</feature>
<feature type="compositionally biased region" description="Polar residues" evidence="1">
    <location>
        <begin position="120"/>
        <end position="139"/>
    </location>
</feature>
<feature type="compositionally biased region" description="Polar residues" evidence="1">
    <location>
        <begin position="910"/>
        <end position="928"/>
    </location>
</feature>
<dbReference type="SUPFAM" id="SSF50729">
    <property type="entry name" value="PH domain-like"/>
    <property type="match status" value="1"/>
</dbReference>
<dbReference type="Pfam" id="PF25381">
    <property type="entry name" value="PH_26"/>
    <property type="match status" value="1"/>
</dbReference>
<feature type="compositionally biased region" description="Low complexity" evidence="1">
    <location>
        <begin position="603"/>
        <end position="612"/>
    </location>
</feature>
<feature type="compositionally biased region" description="Polar residues" evidence="1">
    <location>
        <begin position="974"/>
        <end position="990"/>
    </location>
</feature>
<accession>A0A2J6QFN8</accession>
<evidence type="ECO:0000256" key="1">
    <source>
        <dbReference type="SAM" id="MobiDB-lite"/>
    </source>
</evidence>
<feature type="region of interest" description="Disordered" evidence="1">
    <location>
        <begin position="752"/>
        <end position="772"/>
    </location>
</feature>
<feature type="compositionally biased region" description="Polar residues" evidence="1">
    <location>
        <begin position="1214"/>
        <end position="1226"/>
    </location>
</feature>
<organism evidence="3 4">
    <name type="scientific">Hyaloscypha hepaticicola</name>
    <dbReference type="NCBI Taxonomy" id="2082293"/>
    <lineage>
        <taxon>Eukaryota</taxon>
        <taxon>Fungi</taxon>
        <taxon>Dikarya</taxon>
        <taxon>Ascomycota</taxon>
        <taxon>Pezizomycotina</taxon>
        <taxon>Leotiomycetes</taxon>
        <taxon>Helotiales</taxon>
        <taxon>Hyaloscyphaceae</taxon>
        <taxon>Hyaloscypha</taxon>
    </lineage>
</organism>
<sequence>MSGKGEPRLRSDRMRKHSLIAPPAQNFYIASPSRPLRRCSPYFSPYNCRACCGAAGYVCSHRAPSNEKKRPLIADEARSARTGSPEFEPPVLLLTHLCLATSTTSEMSTKNRVLSFMSSFSNRDTQRSPSPNTQAQTRQESSKDEFHLRHDSARGPPTPTGPRHPYNMDGTESPQPRVQRERAPSRPMSMVHTYQPPLMDVSQDTLPELQPIFTFLNSHGNKLYQEGYFLKLDDQNTHGRPNADRTWTECFAQLVGTVLSLWDAAELDAAGQDGEVLPKFINLTDASIKMIESLPTRQDNEAPLQNVLSISTAGKNRYLLHFNSHHSLIQWTAGIRLAMYEHATLQEAYTGALIAGKGKALNNIASIMERARLPSADWARVRFGAGTPWRRCWCVITPPDEKEVQKLQKQLNKKRSAYDRSKPPVLKGDIKFYDSKKTKKVRPIATISDAYSAFAIYPQSKPLIDASTLVKVEGSITIHSNPPSTTEGFVFVMPEVHPAVTGFEMMLRWLFPVFDTFALYGRPGRLVADTSDPRSLMFAMPKHRRYGYLEILDVTGLILEPGSGSWRESEWRKRMKDLTAKRMTAVENGSRTNSRYSSRRSNRNSFGPSRSRVQFDDNASIRSSPSITWGPQGPPTDGPVAGIPRTDSAPPVAGLYTPPRAQPHAHTRSASETQGLDRFQDQGPSGYDGAYEPAPAPPPHAISVAPGGRERSNLKYMASTPERVSSEDEDRTTPVRELQELQVVTSPEPVSAPPAFAHAPGAKPASKPYHSPELRRANSRMSNATLSQLAGAGGVAVGYPASEEAQRTTEDQRRQNTDAFLEDNGHRGVLSDANAYDLPANRDGLNEGLVADANPRFSFERSSPSRPSNSNVEAIYSRPPPQFAFSSSPNPPASYQQNSSRSNPTSNPTVASSSQMYESQNAFTSAQPHNHGPQVFHGHSSQPSTDSTDSTGSQPSRLQTGASISRKPLPARGSSIQTPNSAGTADSSGSLGQHVIDQAAFDMIGQNDQRLMSMPANQMHRQVSGSSSVYEDTASTASPDYASTRASTDTQKPERVVDKPRAGVMRTVGDAQAGAGERKNNAPIHIDFGPTLHLASDRPLRNQSPGPAQPYTAAYQYGGAGSSGPATNHYSSDRAPRQQSPAARPGSSGLSNSPQRKPVSSENVHKRNESGDSRTLPWQPGMSSIGIASSSQQAITPEQYVQQRAAATPLYAHQRQNSGNVLRANTPTPPPVRNRSSEYLSQLGHSRNNSSVDLLQRPASRGASNTLGAPSGSGDMPTTLSAREQEHVARMTGQPLINMTQNKPTAPGGGLIGAIGAREMEKEQLKQGINSRTVQQAIAKQQQQQMAYQQQYPDQMAADYRAPAAHYGSMGQYPVQFPGHTARQQSWVSPAAQVFAQGGGFTAPMPPTFSTPPEQAGSPSQQYPRQNYFQQQQQPGGQGRGNSPGFHGQGY</sequence>
<protein>
    <recommendedName>
        <fullName evidence="2">PH domain-containing protein</fullName>
    </recommendedName>
</protein>
<feature type="compositionally biased region" description="Low complexity" evidence="1">
    <location>
        <begin position="857"/>
        <end position="871"/>
    </location>
</feature>
<feature type="region of interest" description="Disordered" evidence="1">
    <location>
        <begin position="1070"/>
        <end position="1191"/>
    </location>
</feature>